<dbReference type="PANTHER" id="PTHR43194">
    <property type="entry name" value="HYDROLASE ALPHA/BETA FOLD FAMILY"/>
    <property type="match status" value="1"/>
</dbReference>
<dbReference type="InterPro" id="IPR000073">
    <property type="entry name" value="AB_hydrolase_1"/>
</dbReference>
<dbReference type="InterPro" id="IPR029058">
    <property type="entry name" value="AB_hydrolase_fold"/>
</dbReference>
<evidence type="ECO:0000259" key="1">
    <source>
        <dbReference type="Pfam" id="PF12697"/>
    </source>
</evidence>
<dbReference type="Gene3D" id="3.40.50.1820">
    <property type="entry name" value="alpha/beta hydrolase"/>
    <property type="match status" value="1"/>
</dbReference>
<evidence type="ECO:0000313" key="3">
    <source>
        <dbReference type="Proteomes" id="UP000199004"/>
    </source>
</evidence>
<dbReference type="PANTHER" id="PTHR43194:SF2">
    <property type="entry name" value="PEROXISOMAL MEMBRANE PROTEIN LPX1"/>
    <property type="match status" value="1"/>
</dbReference>
<evidence type="ECO:0000313" key="2">
    <source>
        <dbReference type="EMBL" id="SDO12585.1"/>
    </source>
</evidence>
<dbReference type="GO" id="GO:0016787">
    <property type="term" value="F:hydrolase activity"/>
    <property type="evidence" value="ECO:0007669"/>
    <property type="project" value="UniProtKB-KW"/>
</dbReference>
<accession>A0A1H0H0C5</accession>
<name>A0A1H0H0C5_9ACTN</name>
<feature type="domain" description="AB hydrolase-1" evidence="1">
    <location>
        <begin position="71"/>
        <end position="269"/>
    </location>
</feature>
<sequence length="295" mass="31887">MGVYFRYAEHTLPGPAGRLARDLWFAAPPRMAGLPAPEGGEPFEVEVQGHIVRGIVWSDVPDPAAPPRTVYLMHGWGGRGSQFGAMVEPLLRSGRRVVMLDAPAHGDSDHGPAGPRRTNGLEFAKALDAVFCRFGPADAVVAHSLGTIATYLALRFGWLGTKRLVFIAPMVESQTLFDQFEGALGFGKRTRRAFDRSVLEWVGIPVAEFDARFQAAQVEPVPTLVITDRGDRQTPYDDVVDFAWSVQAPLVTTEGLGHRKILRDPDVVACVVDFVSGRAATGGQVSVIRDGSSVA</sequence>
<reference evidence="2 3" key="1">
    <citation type="submission" date="2016-10" db="EMBL/GenBank/DDBJ databases">
        <authorList>
            <person name="de Groot N.N."/>
        </authorList>
    </citation>
    <scope>NUCLEOTIDE SEQUENCE [LARGE SCALE GENOMIC DNA]</scope>
    <source>
        <strain evidence="2 3">CGMCC 1.11147</strain>
    </source>
</reference>
<dbReference type="RefSeq" id="WP_091026010.1">
    <property type="nucleotide sequence ID" value="NZ_BKAE01000008.1"/>
</dbReference>
<protein>
    <submittedName>
        <fullName evidence="2">Alpha/beta hydrolase family protein</fullName>
    </submittedName>
</protein>
<keyword evidence="3" id="KW-1185">Reference proteome</keyword>
<dbReference type="OrthoDB" id="9785847at2"/>
<dbReference type="Pfam" id="PF12697">
    <property type="entry name" value="Abhydrolase_6"/>
    <property type="match status" value="1"/>
</dbReference>
<dbReference type="STRING" id="1005944.SAMN05192576_3414"/>
<proteinExistence type="predicted"/>
<gene>
    <name evidence="2" type="ORF">SAMN05192576_3414</name>
</gene>
<organism evidence="2 3">
    <name type="scientific">Nocardioides szechwanensis</name>
    <dbReference type="NCBI Taxonomy" id="1005944"/>
    <lineage>
        <taxon>Bacteria</taxon>
        <taxon>Bacillati</taxon>
        <taxon>Actinomycetota</taxon>
        <taxon>Actinomycetes</taxon>
        <taxon>Propionibacteriales</taxon>
        <taxon>Nocardioidaceae</taxon>
        <taxon>Nocardioides</taxon>
    </lineage>
</organism>
<dbReference type="AlphaFoldDB" id="A0A1H0H0C5"/>
<dbReference type="Proteomes" id="UP000199004">
    <property type="component" value="Unassembled WGS sequence"/>
</dbReference>
<dbReference type="EMBL" id="FNIC01000006">
    <property type="protein sequence ID" value="SDO12585.1"/>
    <property type="molecule type" value="Genomic_DNA"/>
</dbReference>
<keyword evidence="2" id="KW-0378">Hydrolase</keyword>
<dbReference type="SUPFAM" id="SSF53474">
    <property type="entry name" value="alpha/beta-Hydrolases"/>
    <property type="match status" value="1"/>
</dbReference>
<dbReference type="InterPro" id="IPR050228">
    <property type="entry name" value="Carboxylesterase_BioH"/>
</dbReference>